<name>A0A0F9UJG8_9ZZZZ</name>
<feature type="region of interest" description="Disordered" evidence="1">
    <location>
        <begin position="26"/>
        <end position="49"/>
    </location>
</feature>
<gene>
    <name evidence="2" type="ORF">LCGC14_0599220</name>
</gene>
<organism evidence="2">
    <name type="scientific">marine sediment metagenome</name>
    <dbReference type="NCBI Taxonomy" id="412755"/>
    <lineage>
        <taxon>unclassified sequences</taxon>
        <taxon>metagenomes</taxon>
        <taxon>ecological metagenomes</taxon>
    </lineage>
</organism>
<proteinExistence type="predicted"/>
<sequence length="100" mass="10894">MKKTLGLIAFATAFATAGFAVNAEEKPAMDHSKMTQSDGTMKDGKMDGSMMKDGNMNGDMMGMMSMMSEMKPMMVECTKMMANMNKMMESGNMKSEKSDG</sequence>
<accession>A0A0F9UJG8</accession>
<protein>
    <submittedName>
        <fullName evidence="2">Uncharacterized protein</fullName>
    </submittedName>
</protein>
<dbReference type="EMBL" id="LAZR01000957">
    <property type="protein sequence ID" value="KKN53758.1"/>
    <property type="molecule type" value="Genomic_DNA"/>
</dbReference>
<evidence type="ECO:0000313" key="2">
    <source>
        <dbReference type="EMBL" id="KKN53758.1"/>
    </source>
</evidence>
<dbReference type="AlphaFoldDB" id="A0A0F9UJG8"/>
<comment type="caution">
    <text evidence="2">The sequence shown here is derived from an EMBL/GenBank/DDBJ whole genome shotgun (WGS) entry which is preliminary data.</text>
</comment>
<reference evidence="2" key="1">
    <citation type="journal article" date="2015" name="Nature">
        <title>Complex archaea that bridge the gap between prokaryotes and eukaryotes.</title>
        <authorList>
            <person name="Spang A."/>
            <person name="Saw J.H."/>
            <person name="Jorgensen S.L."/>
            <person name="Zaremba-Niedzwiedzka K."/>
            <person name="Martijn J."/>
            <person name="Lind A.E."/>
            <person name="van Eijk R."/>
            <person name="Schleper C."/>
            <person name="Guy L."/>
            <person name="Ettema T.J."/>
        </authorList>
    </citation>
    <scope>NUCLEOTIDE SEQUENCE</scope>
</reference>
<evidence type="ECO:0000256" key="1">
    <source>
        <dbReference type="SAM" id="MobiDB-lite"/>
    </source>
</evidence>